<evidence type="ECO:0000313" key="2">
    <source>
        <dbReference type="EMBL" id="JAP28133.1"/>
    </source>
</evidence>
<feature type="non-terminal residue" evidence="2">
    <location>
        <position position="1"/>
    </location>
</feature>
<dbReference type="EMBL" id="GEDG01010440">
    <property type="protein sequence ID" value="JAP28133.1"/>
    <property type="molecule type" value="Transcribed_RNA"/>
</dbReference>
<sequence length="84" mass="9217">ILSLLHQHVSALPETSTAPAKRESDSSSARFLLSHASTNNSSHKLSLQQPPALIFSSGFWGISVEIWHKQQLSLPLGKKNSNRD</sequence>
<reference evidence="2" key="1">
    <citation type="submission" date="2015-12" db="EMBL/GenBank/DDBJ databases">
        <title>Gene expression during late stages of embryo sac development: a critical building block for successful pollen-pistil interactions.</title>
        <authorList>
            <person name="Liu Y."/>
            <person name="Joly V."/>
            <person name="Sabar M."/>
            <person name="Matton D.P."/>
        </authorList>
    </citation>
    <scope>NUCLEOTIDE SEQUENCE</scope>
</reference>
<feature type="region of interest" description="Disordered" evidence="1">
    <location>
        <begin position="12"/>
        <end position="32"/>
    </location>
</feature>
<protein>
    <submittedName>
        <fullName evidence="2">Putative ovule protein</fullName>
    </submittedName>
</protein>
<organism evidence="2">
    <name type="scientific">Solanum chacoense</name>
    <name type="common">Chaco potato</name>
    <dbReference type="NCBI Taxonomy" id="4108"/>
    <lineage>
        <taxon>Eukaryota</taxon>
        <taxon>Viridiplantae</taxon>
        <taxon>Streptophyta</taxon>
        <taxon>Embryophyta</taxon>
        <taxon>Tracheophyta</taxon>
        <taxon>Spermatophyta</taxon>
        <taxon>Magnoliopsida</taxon>
        <taxon>eudicotyledons</taxon>
        <taxon>Gunneridae</taxon>
        <taxon>Pentapetalae</taxon>
        <taxon>asterids</taxon>
        <taxon>lamiids</taxon>
        <taxon>Solanales</taxon>
        <taxon>Solanaceae</taxon>
        <taxon>Solanoideae</taxon>
        <taxon>Solaneae</taxon>
        <taxon>Solanum</taxon>
    </lineage>
</organism>
<proteinExistence type="predicted"/>
<name>A0A0V0I6B6_SOLCH</name>
<dbReference type="AlphaFoldDB" id="A0A0V0I6B6"/>
<accession>A0A0V0I6B6</accession>
<evidence type="ECO:0000256" key="1">
    <source>
        <dbReference type="SAM" id="MobiDB-lite"/>
    </source>
</evidence>